<reference evidence="1" key="1">
    <citation type="submission" date="2022-07" db="EMBL/GenBank/DDBJ databases">
        <title>Taxonomy of Novel Oxalotrophic and Methylotrophic Bacteria.</title>
        <authorList>
            <person name="Sahin N."/>
            <person name="Tani A."/>
        </authorList>
    </citation>
    <scope>NUCLEOTIDE SEQUENCE</scope>
    <source>
        <strain evidence="1">AM327</strain>
    </source>
</reference>
<evidence type="ECO:0000313" key="1">
    <source>
        <dbReference type="EMBL" id="GLB51233.1"/>
    </source>
</evidence>
<dbReference type="EMBL" id="BRVP01000002">
    <property type="protein sequence ID" value="GLB51233.1"/>
    <property type="molecule type" value="Genomic_DNA"/>
</dbReference>
<name>A0A9W6EV89_9FLAO</name>
<proteinExistence type="predicted"/>
<protein>
    <recommendedName>
        <fullName evidence="3">cAMP-binding domain of CRP or a regulatory subunit of cAMP-dependent protein kinases</fullName>
    </recommendedName>
</protein>
<dbReference type="RefSeq" id="WP_309297634.1">
    <property type="nucleotide sequence ID" value="NZ_BRVP01000002.1"/>
</dbReference>
<evidence type="ECO:0000313" key="2">
    <source>
        <dbReference type="Proteomes" id="UP001143545"/>
    </source>
</evidence>
<keyword evidence="2" id="KW-1185">Reference proteome</keyword>
<organism evidence="1 2">
    <name type="scientific">Neptunitalea chrysea</name>
    <dbReference type="NCBI Taxonomy" id="1647581"/>
    <lineage>
        <taxon>Bacteria</taxon>
        <taxon>Pseudomonadati</taxon>
        <taxon>Bacteroidota</taxon>
        <taxon>Flavobacteriia</taxon>
        <taxon>Flavobacteriales</taxon>
        <taxon>Flavobacteriaceae</taxon>
        <taxon>Neptunitalea</taxon>
    </lineage>
</organism>
<evidence type="ECO:0008006" key="3">
    <source>
        <dbReference type="Google" id="ProtNLM"/>
    </source>
</evidence>
<accession>A0A9W6EV89</accession>
<dbReference type="AlphaFoldDB" id="A0A9W6EV89"/>
<gene>
    <name evidence="1" type="ORF">NBRC110019_02720</name>
</gene>
<dbReference type="Proteomes" id="UP001143545">
    <property type="component" value="Unassembled WGS sequence"/>
</dbReference>
<sequence>MQTPIGNLIGRLIAENLFIIKSKREISFLKETAEKRYLNLFNERPNVIKEIPLKYIASYIGITPQALSRIRKRIS</sequence>
<comment type="caution">
    <text evidence="1">The sequence shown here is derived from an EMBL/GenBank/DDBJ whole genome shotgun (WGS) entry which is preliminary data.</text>
</comment>